<feature type="region of interest" description="Disordered" evidence="8">
    <location>
        <begin position="1"/>
        <end position="169"/>
    </location>
</feature>
<reference evidence="9 10" key="1">
    <citation type="journal article" date="2018" name="Sci. Rep.">
        <title>Raphidocelis subcapitata (=Pseudokirchneriella subcapitata) provides an insight into genome evolution and environmental adaptations in the Sphaeropleales.</title>
        <authorList>
            <person name="Suzuki S."/>
            <person name="Yamaguchi H."/>
            <person name="Nakajima N."/>
            <person name="Kawachi M."/>
        </authorList>
    </citation>
    <scope>NUCLEOTIDE SEQUENCE [LARGE SCALE GENOMIC DNA]</scope>
    <source>
        <strain evidence="9 10">NIES-35</strain>
    </source>
</reference>
<evidence type="ECO:0000256" key="5">
    <source>
        <dbReference type="ARBA" id="ARBA00023176"/>
    </source>
</evidence>
<evidence type="ECO:0000256" key="4">
    <source>
        <dbReference type="ARBA" id="ARBA00023136"/>
    </source>
</evidence>
<evidence type="ECO:0000313" key="9">
    <source>
        <dbReference type="EMBL" id="GBF91935.1"/>
    </source>
</evidence>
<evidence type="ECO:0000256" key="7">
    <source>
        <dbReference type="RuleBase" id="RU363137"/>
    </source>
</evidence>
<dbReference type="EMBL" id="BDRX01000028">
    <property type="protein sequence ID" value="GBF91935.1"/>
    <property type="molecule type" value="Genomic_DNA"/>
</dbReference>
<gene>
    <name evidence="9" type="ORF">Rsub_04659</name>
</gene>
<comment type="similarity">
    <text evidence="3 7">Belongs to the clathrin light chain family.</text>
</comment>
<feature type="compositionally biased region" description="Basic and acidic residues" evidence="8">
    <location>
        <begin position="121"/>
        <end position="156"/>
    </location>
</feature>
<dbReference type="Pfam" id="PF01086">
    <property type="entry name" value="Clathrin_lg_ch"/>
    <property type="match status" value="1"/>
</dbReference>
<accession>A0A2V0P4C4</accession>
<sequence>MEGFNEEPADAGSSPFDAGFEEAPAAPFGAVPLAAEPASGGSFGGGAGVPLDDSAFGGADELAAEAPVSNGGAQEEAPAAVFAAPTFDDPRIAAGGGRQQQQRQQRQQRRQQQQQQQRVSSKKDVLAKAKAHLEKQAKEREALLSKRKSTNRELERSSNAAAGAVPTGEKPWERVLSVITFNREDAKGPHVAKDTFKELSRFKAVLLSAKAANVPIKQ</sequence>
<dbReference type="STRING" id="307507.A0A2V0P4C4"/>
<dbReference type="GO" id="GO:0016192">
    <property type="term" value="P:vesicle-mediated transport"/>
    <property type="evidence" value="ECO:0007669"/>
    <property type="project" value="InterPro"/>
</dbReference>
<proteinExistence type="inferred from homology"/>
<dbReference type="GO" id="GO:0006886">
    <property type="term" value="P:intracellular protein transport"/>
    <property type="evidence" value="ECO:0007669"/>
    <property type="project" value="InterPro"/>
</dbReference>
<dbReference type="GO" id="GO:0005198">
    <property type="term" value="F:structural molecule activity"/>
    <property type="evidence" value="ECO:0007669"/>
    <property type="project" value="InterPro"/>
</dbReference>
<protein>
    <recommendedName>
        <fullName evidence="7">Clathrin light chain</fullName>
    </recommendedName>
</protein>
<comment type="function">
    <text evidence="1 7">Clathrin is the major protein of the polyhedral coat of coated pits and vesicles.</text>
</comment>
<dbReference type="GO" id="GO:0030130">
    <property type="term" value="C:clathrin coat of trans-Golgi network vesicle"/>
    <property type="evidence" value="ECO:0007669"/>
    <property type="project" value="InterPro"/>
</dbReference>
<dbReference type="AlphaFoldDB" id="A0A2V0P4C4"/>
<evidence type="ECO:0000313" key="10">
    <source>
        <dbReference type="Proteomes" id="UP000247498"/>
    </source>
</evidence>
<keyword evidence="6 7" id="KW-0968">Cytoplasmic vesicle</keyword>
<evidence type="ECO:0000256" key="3">
    <source>
        <dbReference type="ARBA" id="ARBA00005263"/>
    </source>
</evidence>
<dbReference type="GO" id="GO:0030132">
    <property type="term" value="C:clathrin coat of coated pit"/>
    <property type="evidence" value="ECO:0007669"/>
    <property type="project" value="InterPro"/>
</dbReference>
<dbReference type="OrthoDB" id="546172at2759"/>
<keyword evidence="4 7" id="KW-0472">Membrane</keyword>
<comment type="caution">
    <text evidence="9">The sequence shown here is derived from an EMBL/GenBank/DDBJ whole genome shotgun (WGS) entry which is preliminary data.</text>
</comment>
<dbReference type="InParanoid" id="A0A2V0P4C4"/>
<organism evidence="9 10">
    <name type="scientific">Raphidocelis subcapitata</name>
    <dbReference type="NCBI Taxonomy" id="307507"/>
    <lineage>
        <taxon>Eukaryota</taxon>
        <taxon>Viridiplantae</taxon>
        <taxon>Chlorophyta</taxon>
        <taxon>core chlorophytes</taxon>
        <taxon>Chlorophyceae</taxon>
        <taxon>CS clade</taxon>
        <taxon>Sphaeropleales</taxon>
        <taxon>Selenastraceae</taxon>
        <taxon>Raphidocelis</taxon>
    </lineage>
</organism>
<feature type="compositionally biased region" description="Low complexity" evidence="8">
    <location>
        <begin position="73"/>
        <end position="85"/>
    </location>
</feature>
<name>A0A2V0P4C4_9CHLO</name>
<evidence type="ECO:0000256" key="1">
    <source>
        <dbReference type="ARBA" id="ARBA00003913"/>
    </source>
</evidence>
<evidence type="ECO:0000256" key="2">
    <source>
        <dbReference type="ARBA" id="ARBA00004180"/>
    </source>
</evidence>
<dbReference type="InterPro" id="IPR000996">
    <property type="entry name" value="Clathrin_L-chain"/>
</dbReference>
<keyword evidence="5 7" id="KW-0168">Coated pit</keyword>
<keyword evidence="10" id="KW-1185">Reference proteome</keyword>
<evidence type="ECO:0000256" key="6">
    <source>
        <dbReference type="ARBA" id="ARBA00023329"/>
    </source>
</evidence>
<feature type="compositionally biased region" description="Low complexity" evidence="8">
    <location>
        <begin position="99"/>
        <end position="118"/>
    </location>
</feature>
<dbReference type="Proteomes" id="UP000247498">
    <property type="component" value="Unassembled WGS sequence"/>
</dbReference>
<comment type="subcellular location">
    <subcellularLocation>
        <location evidence="2 7">Cytoplasmic vesicle membrane</location>
        <topology evidence="2 7">Peripheral membrane protein</topology>
        <orientation evidence="2 7">Cytoplasmic side</orientation>
    </subcellularLocation>
    <subcellularLocation>
        <location evidence="7">Membrane</location>
        <location evidence="7">Coated pit</location>
        <topology evidence="7">Peripheral membrane protein</topology>
        <orientation evidence="7">Cytoplasmic side</orientation>
    </subcellularLocation>
    <text evidence="7">Cytoplasmic face of coated pits and vesicles.</text>
</comment>
<evidence type="ECO:0000256" key="8">
    <source>
        <dbReference type="SAM" id="MobiDB-lite"/>
    </source>
</evidence>